<proteinExistence type="predicted"/>
<reference evidence="2 3" key="1">
    <citation type="submission" date="2024-02" db="EMBL/GenBank/DDBJ databases">
        <authorList>
            <person name="Daric V."/>
            <person name="Darras S."/>
        </authorList>
    </citation>
    <scope>NUCLEOTIDE SEQUENCE [LARGE SCALE GENOMIC DNA]</scope>
</reference>
<organism evidence="2 3">
    <name type="scientific">Clavelina lepadiformis</name>
    <name type="common">Light-bulb sea squirt</name>
    <name type="synonym">Ascidia lepadiformis</name>
    <dbReference type="NCBI Taxonomy" id="159417"/>
    <lineage>
        <taxon>Eukaryota</taxon>
        <taxon>Metazoa</taxon>
        <taxon>Chordata</taxon>
        <taxon>Tunicata</taxon>
        <taxon>Ascidiacea</taxon>
        <taxon>Aplousobranchia</taxon>
        <taxon>Clavelinidae</taxon>
        <taxon>Clavelina</taxon>
    </lineage>
</organism>
<dbReference type="EMBL" id="CAWYQH010000046">
    <property type="protein sequence ID" value="CAK8677810.1"/>
    <property type="molecule type" value="Genomic_DNA"/>
</dbReference>
<evidence type="ECO:0000313" key="3">
    <source>
        <dbReference type="Proteomes" id="UP001642483"/>
    </source>
</evidence>
<sequence>MSSPRAKINSPPVVFEETSSESVPSEDLHYLKSLSRSVCSLDDVLAPYSLASSMSSFTVEDCRVTSKASENKEKNDKIDPAVLAGIEMFEEFSKKTLEKLHRN</sequence>
<protein>
    <submittedName>
        <fullName evidence="2">Uncharacterized protein</fullName>
    </submittedName>
</protein>
<evidence type="ECO:0000256" key="1">
    <source>
        <dbReference type="SAM" id="MobiDB-lite"/>
    </source>
</evidence>
<feature type="region of interest" description="Disordered" evidence="1">
    <location>
        <begin position="1"/>
        <end position="22"/>
    </location>
</feature>
<evidence type="ECO:0000313" key="2">
    <source>
        <dbReference type="EMBL" id="CAK8677810.1"/>
    </source>
</evidence>
<keyword evidence="3" id="KW-1185">Reference proteome</keyword>
<name>A0ABP0FDN8_CLALP</name>
<comment type="caution">
    <text evidence="2">The sequence shown here is derived from an EMBL/GenBank/DDBJ whole genome shotgun (WGS) entry which is preliminary data.</text>
</comment>
<dbReference type="Proteomes" id="UP001642483">
    <property type="component" value="Unassembled WGS sequence"/>
</dbReference>
<accession>A0ABP0FDN8</accession>
<gene>
    <name evidence="2" type="ORF">CVLEPA_LOCUS7804</name>
</gene>